<gene>
    <name evidence="1" type="ORF">ERS020247_00208</name>
</gene>
<dbReference type="AlphaFoldDB" id="A0A2N9ZXK6"/>
<dbReference type="Proteomes" id="UP000048179">
    <property type="component" value="Unassembled WGS sequence"/>
</dbReference>
<proteinExistence type="predicted"/>
<protein>
    <submittedName>
        <fullName evidence="1">Uncharacterized protein</fullName>
    </submittedName>
</protein>
<evidence type="ECO:0000313" key="2">
    <source>
        <dbReference type="Proteomes" id="UP000048179"/>
    </source>
</evidence>
<reference evidence="1 2" key="1">
    <citation type="submission" date="2015-03" db="EMBL/GenBank/DDBJ databases">
        <authorList>
            <consortium name="Pathogen Informatics"/>
        </authorList>
    </citation>
    <scope>NUCLEOTIDE SEQUENCE [LARGE SCALE GENOMIC DNA]</scope>
    <source>
        <strain evidence="1 2">SMRU737</strain>
    </source>
</reference>
<name>A0A2N9ZXK6_9STRE</name>
<dbReference type="RefSeq" id="WP_153299943.1">
    <property type="nucleotide sequence ID" value="NZ_CFGT01000001.1"/>
</dbReference>
<organism evidence="1 2">
    <name type="scientific">Streptococcus pseudopneumoniae</name>
    <dbReference type="NCBI Taxonomy" id="257758"/>
    <lineage>
        <taxon>Bacteria</taxon>
        <taxon>Bacillati</taxon>
        <taxon>Bacillota</taxon>
        <taxon>Bacilli</taxon>
        <taxon>Lactobacillales</taxon>
        <taxon>Streptococcaceae</taxon>
        <taxon>Streptococcus</taxon>
    </lineage>
</organism>
<accession>A0A2N9ZXK6</accession>
<evidence type="ECO:0000313" key="1">
    <source>
        <dbReference type="EMBL" id="CEY55410.1"/>
    </source>
</evidence>
<sequence>MKNIKNNNGKSKTELKVKKEIQTLLNDKLKCCRLDFSKKDDVELF</sequence>
<dbReference type="EMBL" id="CFGT01000001">
    <property type="protein sequence ID" value="CEY55410.1"/>
    <property type="molecule type" value="Genomic_DNA"/>
</dbReference>